<evidence type="ECO:0000256" key="1">
    <source>
        <dbReference type="PIRSR" id="PIRSR602401-1"/>
    </source>
</evidence>
<dbReference type="InterPro" id="IPR002401">
    <property type="entry name" value="Cyt_P450_E_grp-I"/>
</dbReference>
<accession>A0A2T3BAW3</accession>
<dbReference type="AlphaFoldDB" id="A0A2T3BAW3"/>
<protein>
    <submittedName>
        <fullName evidence="2">Uncharacterized protein</fullName>
    </submittedName>
</protein>
<dbReference type="EMBL" id="KZ679007">
    <property type="protein sequence ID" value="PSS25477.1"/>
    <property type="molecule type" value="Genomic_DNA"/>
</dbReference>
<dbReference type="PANTHER" id="PTHR24305:SF168">
    <property type="entry name" value="P450, PUTATIVE (EUROFUNG)-RELATED"/>
    <property type="match status" value="1"/>
</dbReference>
<dbReference type="GO" id="GO:0016705">
    <property type="term" value="F:oxidoreductase activity, acting on paired donors, with incorporation or reduction of molecular oxygen"/>
    <property type="evidence" value="ECO:0007669"/>
    <property type="project" value="InterPro"/>
</dbReference>
<dbReference type="GO" id="GO:0004497">
    <property type="term" value="F:monooxygenase activity"/>
    <property type="evidence" value="ECO:0007669"/>
    <property type="project" value="InterPro"/>
</dbReference>
<dbReference type="PRINTS" id="PR00385">
    <property type="entry name" value="P450"/>
</dbReference>
<dbReference type="PRINTS" id="PR00463">
    <property type="entry name" value="EP450I"/>
</dbReference>
<dbReference type="InterPro" id="IPR036396">
    <property type="entry name" value="Cyt_P450_sf"/>
</dbReference>
<reference evidence="2 3" key="1">
    <citation type="journal article" date="2018" name="New Phytol.">
        <title>Comparative genomics and transcriptomics depict ericoid mycorrhizal fungi as versatile saprotrophs and plant mutualists.</title>
        <authorList>
            <person name="Martino E."/>
            <person name="Morin E."/>
            <person name="Grelet G.A."/>
            <person name="Kuo A."/>
            <person name="Kohler A."/>
            <person name="Daghino S."/>
            <person name="Barry K.W."/>
            <person name="Cichocki N."/>
            <person name="Clum A."/>
            <person name="Dockter R.B."/>
            <person name="Hainaut M."/>
            <person name="Kuo R.C."/>
            <person name="LaButti K."/>
            <person name="Lindahl B.D."/>
            <person name="Lindquist E.A."/>
            <person name="Lipzen A."/>
            <person name="Khouja H.R."/>
            <person name="Magnuson J."/>
            <person name="Murat C."/>
            <person name="Ohm R.A."/>
            <person name="Singer S.W."/>
            <person name="Spatafora J.W."/>
            <person name="Wang M."/>
            <person name="Veneault-Fourrey C."/>
            <person name="Henrissat B."/>
            <person name="Grigoriev I.V."/>
            <person name="Martin F.M."/>
            <person name="Perotto S."/>
        </authorList>
    </citation>
    <scope>NUCLEOTIDE SEQUENCE [LARGE SCALE GENOMIC DNA]</scope>
    <source>
        <strain evidence="2 3">ATCC 22711</strain>
    </source>
</reference>
<feature type="binding site" description="axial binding residue" evidence="1">
    <location>
        <position position="445"/>
    </location>
    <ligand>
        <name>heme</name>
        <dbReference type="ChEBI" id="CHEBI:30413"/>
    </ligand>
    <ligandPart>
        <name>Fe</name>
        <dbReference type="ChEBI" id="CHEBI:18248"/>
    </ligandPart>
</feature>
<dbReference type="InParanoid" id="A0A2T3BAW3"/>
<evidence type="ECO:0000313" key="2">
    <source>
        <dbReference type="EMBL" id="PSS25477.1"/>
    </source>
</evidence>
<evidence type="ECO:0000313" key="3">
    <source>
        <dbReference type="Proteomes" id="UP000241818"/>
    </source>
</evidence>
<dbReference type="Gene3D" id="1.10.630.10">
    <property type="entry name" value="Cytochrome P450"/>
    <property type="match status" value="1"/>
</dbReference>
<gene>
    <name evidence="2" type="ORF">M430DRAFT_96427</name>
</gene>
<dbReference type="OrthoDB" id="1470350at2759"/>
<dbReference type="InterPro" id="IPR050121">
    <property type="entry name" value="Cytochrome_P450_monoxygenase"/>
</dbReference>
<dbReference type="GeneID" id="36578045"/>
<dbReference type="Proteomes" id="UP000241818">
    <property type="component" value="Unassembled WGS sequence"/>
</dbReference>
<dbReference type="GO" id="GO:0005506">
    <property type="term" value="F:iron ion binding"/>
    <property type="evidence" value="ECO:0007669"/>
    <property type="project" value="InterPro"/>
</dbReference>
<dbReference type="CDD" id="cd11060">
    <property type="entry name" value="CYP57A1-like"/>
    <property type="match status" value="1"/>
</dbReference>
<dbReference type="SUPFAM" id="SSF48264">
    <property type="entry name" value="Cytochrome P450"/>
    <property type="match status" value="1"/>
</dbReference>
<dbReference type="GO" id="GO:0020037">
    <property type="term" value="F:heme binding"/>
    <property type="evidence" value="ECO:0007669"/>
    <property type="project" value="InterPro"/>
</dbReference>
<keyword evidence="1" id="KW-0479">Metal-binding</keyword>
<dbReference type="PANTHER" id="PTHR24305">
    <property type="entry name" value="CYTOCHROME P450"/>
    <property type="match status" value="1"/>
</dbReference>
<dbReference type="InterPro" id="IPR001128">
    <property type="entry name" value="Cyt_P450"/>
</dbReference>
<dbReference type="RefSeq" id="XP_024724076.1">
    <property type="nucleotide sequence ID" value="XM_024869964.1"/>
</dbReference>
<keyword evidence="3" id="KW-1185">Reference proteome</keyword>
<dbReference type="STRING" id="857342.A0A2T3BAW3"/>
<comment type="cofactor">
    <cofactor evidence="1">
        <name>heme</name>
        <dbReference type="ChEBI" id="CHEBI:30413"/>
    </cofactor>
</comment>
<organism evidence="2 3">
    <name type="scientific">Amorphotheca resinae ATCC 22711</name>
    <dbReference type="NCBI Taxonomy" id="857342"/>
    <lineage>
        <taxon>Eukaryota</taxon>
        <taxon>Fungi</taxon>
        <taxon>Dikarya</taxon>
        <taxon>Ascomycota</taxon>
        <taxon>Pezizomycotina</taxon>
        <taxon>Leotiomycetes</taxon>
        <taxon>Helotiales</taxon>
        <taxon>Amorphothecaceae</taxon>
        <taxon>Amorphotheca</taxon>
    </lineage>
</organism>
<proteinExistence type="predicted"/>
<name>A0A2T3BAW3_AMORE</name>
<keyword evidence="1" id="KW-0349">Heme</keyword>
<sequence>MTVSIIDFLYAARYLLGLLFGTILWKQWSSYRRLSQFKGPFWASITNLWMADMVSRKRQHMDLFEVHQRYGELARIGPNILLTSDPDLIQRMSSARSEYTRSEWYLGQKLEVEHDNVLSTLDDKLHSKKRGQVAMGYSGKDVEGLEATADKHLLAFLDLIKRKYISTSSELRQVDFARKVSYFAMDFTTDIAFGSPWGCLAKDEDVDKWFESADLLLPNVIMVSTIPWLARLFSIPVIGRLVMPSDKDMTGAGRLLKVVKEVVRKRFDVEGNEQKRDMMGSFIRHGINRTDAVAEATLQIAAGTETTATTMRNTMLYIMTNPHVYRKLQSEIDSTICKGQIISDEQSRTLPYLQSVIKEGARMCPPATGLLSKKTPPAGDTINGRFVPGGVDIGQCAWGLQRSKAVYGEDSVLFRPERWLEAKGETLERMEKSLGLIWGYGKYSCLGKNISFLELNKVFFELMRNFDFTLIDPTRPWKSENVGLWIQSEMFVRVTQRE</sequence>
<keyword evidence="1" id="KW-0408">Iron</keyword>
<dbReference type="Pfam" id="PF00067">
    <property type="entry name" value="p450"/>
    <property type="match status" value="1"/>
</dbReference>